<proteinExistence type="predicted"/>
<accession>A0A553Q5L8</accession>
<sequence length="87" mass="9627">MAHGSRLSLHSVPTGIFPAAMSTYRGCRPVAFQIFQPLNLPGNAAIREARIALGSLTKCMIRKSKRGSSVKVRHKRMNYPTGFRTNL</sequence>
<organism evidence="1 2">
    <name type="scientific">Danionella cerebrum</name>
    <dbReference type="NCBI Taxonomy" id="2873325"/>
    <lineage>
        <taxon>Eukaryota</taxon>
        <taxon>Metazoa</taxon>
        <taxon>Chordata</taxon>
        <taxon>Craniata</taxon>
        <taxon>Vertebrata</taxon>
        <taxon>Euteleostomi</taxon>
        <taxon>Actinopterygii</taxon>
        <taxon>Neopterygii</taxon>
        <taxon>Teleostei</taxon>
        <taxon>Ostariophysi</taxon>
        <taxon>Cypriniformes</taxon>
        <taxon>Danionidae</taxon>
        <taxon>Danioninae</taxon>
        <taxon>Danionella</taxon>
    </lineage>
</organism>
<gene>
    <name evidence="1" type="ORF">DNTS_009244</name>
</gene>
<dbReference type="AlphaFoldDB" id="A0A553Q5L8"/>
<evidence type="ECO:0000313" key="2">
    <source>
        <dbReference type="Proteomes" id="UP000316079"/>
    </source>
</evidence>
<protein>
    <submittedName>
        <fullName evidence="1">Uncharacterized protein</fullName>
    </submittedName>
</protein>
<reference evidence="1 2" key="1">
    <citation type="journal article" date="2019" name="Sci. Data">
        <title>Hybrid genome assembly and annotation of Danionella translucida.</title>
        <authorList>
            <person name="Kadobianskyi M."/>
            <person name="Schulze L."/>
            <person name="Schuelke M."/>
            <person name="Judkewitz B."/>
        </authorList>
    </citation>
    <scope>NUCLEOTIDE SEQUENCE [LARGE SCALE GENOMIC DNA]</scope>
    <source>
        <strain evidence="1 2">Bolton</strain>
    </source>
</reference>
<dbReference type="Proteomes" id="UP000316079">
    <property type="component" value="Unassembled WGS sequence"/>
</dbReference>
<dbReference type="EMBL" id="SRMA01026308">
    <property type="protein sequence ID" value="TRY85197.1"/>
    <property type="molecule type" value="Genomic_DNA"/>
</dbReference>
<comment type="caution">
    <text evidence="1">The sequence shown here is derived from an EMBL/GenBank/DDBJ whole genome shotgun (WGS) entry which is preliminary data.</text>
</comment>
<keyword evidence="2" id="KW-1185">Reference proteome</keyword>
<evidence type="ECO:0000313" key="1">
    <source>
        <dbReference type="EMBL" id="TRY85197.1"/>
    </source>
</evidence>
<name>A0A553Q5L8_9TELE</name>